<dbReference type="PANTHER" id="PTHR30483">
    <property type="entry name" value="LEUCINE-SPECIFIC-BINDING PROTEIN"/>
    <property type="match status" value="1"/>
</dbReference>
<dbReference type="CDD" id="cd19979">
    <property type="entry name" value="PBP1_ABC_ligand_binding-like"/>
    <property type="match status" value="1"/>
</dbReference>
<protein>
    <submittedName>
        <fullName evidence="1">Uncharacterized protein</fullName>
    </submittedName>
</protein>
<dbReference type="AlphaFoldDB" id="A0A4Q7IHB0"/>
<dbReference type="Gene3D" id="3.40.50.2300">
    <property type="match status" value="2"/>
</dbReference>
<organism evidence="1 2">
    <name type="scientific">Pseudoalteromonas phenolica</name>
    <dbReference type="NCBI Taxonomy" id="161398"/>
    <lineage>
        <taxon>Bacteria</taxon>
        <taxon>Pseudomonadati</taxon>
        <taxon>Pseudomonadota</taxon>
        <taxon>Gammaproteobacteria</taxon>
        <taxon>Alteromonadales</taxon>
        <taxon>Pseudoalteromonadaceae</taxon>
        <taxon>Pseudoalteromonas</taxon>
    </lineage>
</organism>
<dbReference type="Proteomes" id="UP000291338">
    <property type="component" value="Unassembled WGS sequence"/>
</dbReference>
<dbReference type="InterPro" id="IPR051010">
    <property type="entry name" value="BCAA_transport"/>
</dbReference>
<evidence type="ECO:0000313" key="1">
    <source>
        <dbReference type="EMBL" id="RZQ51444.1"/>
    </source>
</evidence>
<sequence length="358" mass="40715">MKMGFLSALETERERLQNFDFEFMELDHRGNSNRSLLHMKKFLKDPNALFMLGGLHSPPYIKNRTYINKEGILLLVPWAAGGPITRYEHGTNWVFRLSIDDTKAGYRIIQFANDIMACSNPHLLLEDTPWGKSNERTMKDALGETIPEISWFSWNTRLKQAKLQIRGILEANADCVIFVGNSVEGKYFIQAMSEIDESLQKPIISHWGITGGDFYENARHFLNNISLHFIQSCFSFTHSSSSKVAKKAIKSANRLFKTEFNLATLQAPAGFIHGYDLGLLFAQAMTQIKMDREIKIVRSRLRDALENIELPIEGLIKVYSRPFKREGVDAHEALGLSDFCMATYKNNGAIEIILNEGV</sequence>
<proteinExistence type="predicted"/>
<dbReference type="EMBL" id="PPSX01000098">
    <property type="protein sequence ID" value="RZQ51444.1"/>
    <property type="molecule type" value="Genomic_DNA"/>
</dbReference>
<accession>A0A4Q7IHB0</accession>
<dbReference type="PANTHER" id="PTHR30483:SF6">
    <property type="entry name" value="PERIPLASMIC BINDING PROTEIN OF ABC TRANSPORTER FOR NATURAL AMINO ACIDS"/>
    <property type="match status" value="1"/>
</dbReference>
<dbReference type="SUPFAM" id="SSF53822">
    <property type="entry name" value="Periplasmic binding protein-like I"/>
    <property type="match status" value="1"/>
</dbReference>
<reference evidence="1 2" key="1">
    <citation type="submission" date="2018-01" db="EMBL/GenBank/DDBJ databases">
        <title>Co-occurrence of chitin degradation, pigmentation and bioactivity in marine Pseudoalteromonas.</title>
        <authorList>
            <person name="Paulsen S."/>
            <person name="Gram L."/>
            <person name="Machado H."/>
        </authorList>
    </citation>
    <scope>NUCLEOTIDE SEQUENCE [LARGE SCALE GENOMIC DNA]</scope>
    <source>
        <strain evidence="1 2">S3898</strain>
    </source>
</reference>
<evidence type="ECO:0000313" key="2">
    <source>
        <dbReference type="Proteomes" id="UP000291338"/>
    </source>
</evidence>
<comment type="caution">
    <text evidence="1">The sequence shown here is derived from an EMBL/GenBank/DDBJ whole genome shotgun (WGS) entry which is preliminary data.</text>
</comment>
<gene>
    <name evidence="1" type="ORF">C1E23_19580</name>
</gene>
<name>A0A4Q7IHB0_9GAMM</name>
<dbReference type="InterPro" id="IPR028082">
    <property type="entry name" value="Peripla_BP_I"/>
</dbReference>